<dbReference type="KEGG" id="fls:GLV81_16400"/>
<evidence type="ECO:0000259" key="1">
    <source>
        <dbReference type="PROSITE" id="PS51352"/>
    </source>
</evidence>
<evidence type="ECO:0000313" key="3">
    <source>
        <dbReference type="Proteomes" id="UP000426027"/>
    </source>
</evidence>
<name>A0A6I6GLW0_9BACT</name>
<dbReference type="InterPro" id="IPR013766">
    <property type="entry name" value="Thioredoxin_domain"/>
</dbReference>
<dbReference type="PROSITE" id="PS51352">
    <property type="entry name" value="THIOREDOXIN_2"/>
    <property type="match status" value="1"/>
</dbReference>
<dbReference type="Pfam" id="PF08534">
    <property type="entry name" value="Redoxin"/>
    <property type="match status" value="1"/>
</dbReference>
<dbReference type="RefSeq" id="WP_157479827.1">
    <property type="nucleotide sequence ID" value="NZ_CP046566.1"/>
</dbReference>
<organism evidence="2 3">
    <name type="scientific">Phnomibacter ginsenosidimutans</name>
    <dbReference type="NCBI Taxonomy" id="2676868"/>
    <lineage>
        <taxon>Bacteria</taxon>
        <taxon>Pseudomonadati</taxon>
        <taxon>Bacteroidota</taxon>
        <taxon>Chitinophagia</taxon>
        <taxon>Chitinophagales</taxon>
        <taxon>Chitinophagaceae</taxon>
        <taxon>Phnomibacter</taxon>
    </lineage>
</organism>
<dbReference type="CDD" id="cd02966">
    <property type="entry name" value="TlpA_like_family"/>
    <property type="match status" value="1"/>
</dbReference>
<dbReference type="AlphaFoldDB" id="A0A6I6GLW0"/>
<dbReference type="EMBL" id="CP046566">
    <property type="protein sequence ID" value="QGW29475.1"/>
    <property type="molecule type" value="Genomic_DNA"/>
</dbReference>
<dbReference type="GO" id="GO:0016491">
    <property type="term" value="F:oxidoreductase activity"/>
    <property type="evidence" value="ECO:0007669"/>
    <property type="project" value="InterPro"/>
</dbReference>
<dbReference type="InterPro" id="IPR036249">
    <property type="entry name" value="Thioredoxin-like_sf"/>
</dbReference>
<keyword evidence="3" id="KW-1185">Reference proteome</keyword>
<dbReference type="PROSITE" id="PS51257">
    <property type="entry name" value="PROKAR_LIPOPROTEIN"/>
    <property type="match status" value="1"/>
</dbReference>
<dbReference type="Gene3D" id="3.40.30.10">
    <property type="entry name" value="Glutaredoxin"/>
    <property type="match status" value="1"/>
</dbReference>
<dbReference type="InterPro" id="IPR013740">
    <property type="entry name" value="Redoxin"/>
</dbReference>
<accession>A0A6I6GLW0</accession>
<dbReference type="PANTHER" id="PTHR42852">
    <property type="entry name" value="THIOL:DISULFIDE INTERCHANGE PROTEIN DSBE"/>
    <property type="match status" value="1"/>
</dbReference>
<gene>
    <name evidence="2" type="ORF">GLV81_16400</name>
</gene>
<dbReference type="PANTHER" id="PTHR42852:SF13">
    <property type="entry name" value="PROTEIN DIPZ"/>
    <property type="match status" value="1"/>
</dbReference>
<sequence>MQKNFIILLFVTSMSVACGYASNEKINQKDEVSEITKSYMTFWTYWNKEINLCSDFIAKDTSSNTLTKKRFTELLNTGNYIPIASFEADSLRVYQLFHLPEKVDENINETIKQMAKIELDHLKLEGKKMPQFHFTDINGTLITDSTFNENFIVAKTWFIKCGPCEKQLPHLNKIMDKYNTKNVRFISFADDEKDLLKEYRDLNELQFLIIPKQADYIRNTLGLQLYPSYILIDPNGIVLKVADNLDVIDDELEAHSDKLSFVPPPPAG</sequence>
<dbReference type="SUPFAM" id="SSF52833">
    <property type="entry name" value="Thioredoxin-like"/>
    <property type="match status" value="1"/>
</dbReference>
<reference evidence="2 3" key="1">
    <citation type="submission" date="2019-11" db="EMBL/GenBank/DDBJ databases">
        <authorList>
            <person name="Im W.T."/>
        </authorList>
    </citation>
    <scope>NUCLEOTIDE SEQUENCE [LARGE SCALE GENOMIC DNA]</scope>
    <source>
        <strain evidence="2 3">SB-02</strain>
    </source>
</reference>
<evidence type="ECO:0000313" key="2">
    <source>
        <dbReference type="EMBL" id="QGW29475.1"/>
    </source>
</evidence>
<dbReference type="InterPro" id="IPR050553">
    <property type="entry name" value="Thioredoxin_ResA/DsbE_sf"/>
</dbReference>
<protein>
    <submittedName>
        <fullName evidence="2">Redoxin domain-containing protein</fullName>
    </submittedName>
</protein>
<proteinExistence type="predicted"/>
<feature type="domain" description="Thioredoxin" evidence="1">
    <location>
        <begin position="123"/>
        <end position="261"/>
    </location>
</feature>
<dbReference type="Proteomes" id="UP000426027">
    <property type="component" value="Chromosome"/>
</dbReference>